<keyword evidence="2" id="KW-1185">Reference proteome</keyword>
<evidence type="ECO:0000313" key="2">
    <source>
        <dbReference type="Proteomes" id="UP000054078"/>
    </source>
</evidence>
<evidence type="ECO:0000313" key="1">
    <source>
        <dbReference type="EMBL" id="KUH58394.1"/>
    </source>
</evidence>
<organism evidence="1 2">
    <name type="scientific">Tractidigestivibacter scatoligenes</name>
    <name type="common">Olsenella scatoligenes</name>
    <dbReference type="NCBI Taxonomy" id="1299998"/>
    <lineage>
        <taxon>Bacteria</taxon>
        <taxon>Bacillati</taxon>
        <taxon>Actinomycetota</taxon>
        <taxon>Coriobacteriia</taxon>
        <taxon>Coriobacteriales</taxon>
        <taxon>Atopobiaceae</taxon>
        <taxon>Tractidigestivibacter</taxon>
    </lineage>
</organism>
<dbReference type="STRING" id="1299998.AUL39_05155"/>
<dbReference type="Proteomes" id="UP000054078">
    <property type="component" value="Unassembled WGS sequence"/>
</dbReference>
<name>A0A124EGS4_TRASO</name>
<protein>
    <recommendedName>
        <fullName evidence="3">WXG100 family type VII secretion target</fullName>
    </recommendedName>
</protein>
<gene>
    <name evidence="1" type="ORF">AUL39_05155</name>
</gene>
<proteinExistence type="predicted"/>
<reference evidence="1 2" key="1">
    <citation type="submission" date="2015-12" db="EMBL/GenBank/DDBJ databases">
        <title>Draft Genome Sequence of Olsenella scatoligenes SK9K4T; a Producer of 3-Methylindole- (skatole) and 4-Methylphenol- (p-cresol) Isolated from Pig Feces.</title>
        <authorList>
            <person name="Li X."/>
            <person name="Borg B."/>
            <person name="Canibe N."/>
        </authorList>
    </citation>
    <scope>NUCLEOTIDE SEQUENCE [LARGE SCALE GENOMIC DNA]</scope>
    <source>
        <strain evidence="1 2">SK9K4</strain>
    </source>
</reference>
<sequence length="394" mass="41069">MSEVKFSQMSLQEQATEIANLQQQYDDTFQTVKSILDLMNGSWSEGLASNFTGKIGSAQKSFSSILSMLANGSSAAKIAALSYSEVGSVLQSLISSVTGESTATERAGAYTAGGGGYSAEGGGEDSFGGNMSAIANYIEGADLNSNQAATLKEFLKLAGDDPQVLKSLGVSSDEVVGYVQDIVNGDYKTVLQKIEDKGLNKVVSKTLESDWAKNCGITGSNDAAISELGKALSGGTIDLAGEQSSVIKNSVKESATGAVNIATTIANGGSLGDVVKTAAETTWKAVPGNIIETVGQGAEDFILGDAADGKGLNADPVFGYFRNVAKEEYSERGVSNIYEMVGSSMDMVHEAITGETDSYYQNYYATHSVGDVIDDGVDAVKYVAGNLFHSVFSK</sequence>
<evidence type="ECO:0008006" key="3">
    <source>
        <dbReference type="Google" id="ProtNLM"/>
    </source>
</evidence>
<comment type="caution">
    <text evidence="1">The sequence shown here is derived from an EMBL/GenBank/DDBJ whole genome shotgun (WGS) entry which is preliminary data.</text>
</comment>
<dbReference type="OrthoDB" id="2064696at2"/>
<dbReference type="EMBL" id="LOJF01000009">
    <property type="protein sequence ID" value="KUH58394.1"/>
    <property type="molecule type" value="Genomic_DNA"/>
</dbReference>
<dbReference type="RefSeq" id="WP_059054395.1">
    <property type="nucleotide sequence ID" value="NZ_LOJF01000009.1"/>
</dbReference>
<dbReference type="AlphaFoldDB" id="A0A124EGS4"/>
<accession>A0A124EGS4</accession>